<protein>
    <submittedName>
        <fullName evidence="2">Uncharacterized protein</fullName>
    </submittedName>
</protein>
<name>A0A098G2I1_9GAMM</name>
<dbReference type="RefSeq" id="WP_197541198.1">
    <property type="nucleotide sequence ID" value="NZ_LN614827.1"/>
</dbReference>
<dbReference type="AlphaFoldDB" id="A0A098G2I1"/>
<dbReference type="HOGENOM" id="CLU_1155278_0_0_6"/>
<evidence type="ECO:0000313" key="3">
    <source>
        <dbReference type="Proteomes" id="UP000032430"/>
    </source>
</evidence>
<keyword evidence="3" id="KW-1185">Reference proteome</keyword>
<dbReference type="STRING" id="1212491.LFA_0217"/>
<dbReference type="Proteomes" id="UP000032430">
    <property type="component" value="Chromosome I"/>
</dbReference>
<feature type="region of interest" description="Disordered" evidence="1">
    <location>
        <begin position="92"/>
        <end position="131"/>
    </location>
</feature>
<feature type="compositionally biased region" description="Basic and acidic residues" evidence="1">
    <location>
        <begin position="108"/>
        <end position="131"/>
    </location>
</feature>
<proteinExistence type="predicted"/>
<dbReference type="KEGG" id="lfa:LFA_0217"/>
<dbReference type="EMBL" id="LN614827">
    <property type="protein sequence ID" value="CEG55695.1"/>
    <property type="molecule type" value="Genomic_DNA"/>
</dbReference>
<reference evidence="3" key="1">
    <citation type="submission" date="2014-09" db="EMBL/GenBank/DDBJ databases">
        <authorList>
            <person name="Gomez-Valero L."/>
        </authorList>
    </citation>
    <scope>NUCLEOTIDE SEQUENCE [LARGE SCALE GENOMIC DNA]</scope>
    <source>
        <strain evidence="3">ATCC700992</strain>
    </source>
</reference>
<gene>
    <name evidence="2" type="ORF">LFA_0217</name>
</gene>
<accession>A0A098G2I1</accession>
<sequence length="240" mass="26931">MIDLFPAGIVEKLRTLFSGEYDELEHAAQVALAIAASEGTVTHEKLKIHTKLHAAYLSHILRGLVRKHLLYQTGTSRGSVYHLPGFETPNPEDVFDDSLLPQNIDSSRNNEDSSRNNEESSRNSDSNRDKDGCLISGHIELPIIDSLENLSEHLRDALLLLAKPVRDKKRVDPEALNEIILNICTNRYITISALSGILKRQPETLRRQYLSGLVKSKLLVMAFPKTPNDPRQAYSKLTNL</sequence>
<evidence type="ECO:0000313" key="2">
    <source>
        <dbReference type="EMBL" id="CEG55695.1"/>
    </source>
</evidence>
<evidence type="ECO:0000256" key="1">
    <source>
        <dbReference type="SAM" id="MobiDB-lite"/>
    </source>
</evidence>
<organism evidence="2 3">
    <name type="scientific">Legionella fallonii LLAP-10</name>
    <dbReference type="NCBI Taxonomy" id="1212491"/>
    <lineage>
        <taxon>Bacteria</taxon>
        <taxon>Pseudomonadati</taxon>
        <taxon>Pseudomonadota</taxon>
        <taxon>Gammaproteobacteria</taxon>
        <taxon>Legionellales</taxon>
        <taxon>Legionellaceae</taxon>
        <taxon>Legionella</taxon>
    </lineage>
</organism>